<dbReference type="PANTHER" id="PTHR13778:SF47">
    <property type="entry name" value="LIPOPOLYSACCHARIDE 1,3-GALACTOSYLTRANSFERASE"/>
    <property type="match status" value="1"/>
</dbReference>
<evidence type="ECO:0000313" key="5">
    <source>
        <dbReference type="Proteomes" id="UP001528411"/>
    </source>
</evidence>
<reference evidence="4 5" key="1">
    <citation type="submission" date="2023-01" db="EMBL/GenBank/DDBJ databases">
        <title>Psychrosphaera sp. nov., isolated from marine algae.</title>
        <authorList>
            <person name="Bayburt H."/>
            <person name="Choi B.J."/>
            <person name="Kim J.M."/>
            <person name="Choi D.G."/>
            <person name="Jeon C.O."/>
        </authorList>
    </citation>
    <scope>NUCLEOTIDE SEQUENCE [LARGE SCALE GENOMIC DNA]</scope>
    <source>
        <strain evidence="4 5">G1-22</strain>
    </source>
</reference>
<protein>
    <submittedName>
        <fullName evidence="4">Glycosyltransferase</fullName>
    </submittedName>
</protein>
<accession>A0ABT5FDY5</accession>
<sequence>MSEATRMSLNLKLQDVSNRIGTPFSLKFISPSKESIDKLPKRVGSWMTYARFLLAEILPQKAVIYLDSDILCFRGIEEFYTSWDNVAPIVASRDPKQTIDKDWPDEANAAPKGVMYFNAGLILLNLDWMRCNLPLAKVEELVAKFGMDRLKFHDQTILNYMSHGKVIEVARENNWVLATEYAMQVIDNWQSVNIHYVGRVKPWLRQKTEARRFIPEVLYFHASKVYCIDGVKERVLDEQDLKVVRNKARFYKWLKPTRARTYQSVLKSLSRQVELESKLTSDVFYRR</sequence>
<keyword evidence="1" id="KW-0328">Glycosyltransferase</keyword>
<dbReference type="Proteomes" id="UP001528411">
    <property type="component" value="Unassembled WGS sequence"/>
</dbReference>
<evidence type="ECO:0000313" key="4">
    <source>
        <dbReference type="EMBL" id="MDC2888832.1"/>
    </source>
</evidence>
<dbReference type="RefSeq" id="WP_272180399.1">
    <property type="nucleotide sequence ID" value="NZ_JAQOMS010000002.1"/>
</dbReference>
<comment type="caution">
    <text evidence="4">The sequence shown here is derived from an EMBL/GenBank/DDBJ whole genome shotgun (WGS) entry which is preliminary data.</text>
</comment>
<organism evidence="4 5">
    <name type="scientific">Psychrosphaera algicola</name>
    <dbReference type="NCBI Taxonomy" id="3023714"/>
    <lineage>
        <taxon>Bacteria</taxon>
        <taxon>Pseudomonadati</taxon>
        <taxon>Pseudomonadota</taxon>
        <taxon>Gammaproteobacteria</taxon>
        <taxon>Alteromonadales</taxon>
        <taxon>Pseudoalteromonadaceae</taxon>
        <taxon>Psychrosphaera</taxon>
    </lineage>
</organism>
<dbReference type="Pfam" id="PF01501">
    <property type="entry name" value="Glyco_transf_8"/>
    <property type="match status" value="1"/>
</dbReference>
<evidence type="ECO:0000256" key="1">
    <source>
        <dbReference type="ARBA" id="ARBA00022676"/>
    </source>
</evidence>
<dbReference type="InterPro" id="IPR029044">
    <property type="entry name" value="Nucleotide-diphossugar_trans"/>
</dbReference>
<evidence type="ECO:0000256" key="3">
    <source>
        <dbReference type="ARBA" id="ARBA00022723"/>
    </source>
</evidence>
<dbReference type="Gene3D" id="3.90.550.10">
    <property type="entry name" value="Spore Coat Polysaccharide Biosynthesis Protein SpsA, Chain A"/>
    <property type="match status" value="1"/>
</dbReference>
<proteinExistence type="predicted"/>
<dbReference type="PANTHER" id="PTHR13778">
    <property type="entry name" value="GLYCOSYLTRANSFERASE 8 DOMAIN-CONTAINING PROTEIN"/>
    <property type="match status" value="1"/>
</dbReference>
<dbReference type="InterPro" id="IPR050748">
    <property type="entry name" value="Glycosyltrans_8_dom-fam"/>
</dbReference>
<dbReference type="SUPFAM" id="SSF53448">
    <property type="entry name" value="Nucleotide-diphospho-sugar transferases"/>
    <property type="match status" value="1"/>
</dbReference>
<dbReference type="EMBL" id="JAQOMS010000002">
    <property type="protein sequence ID" value="MDC2888832.1"/>
    <property type="molecule type" value="Genomic_DNA"/>
</dbReference>
<keyword evidence="3" id="KW-0479">Metal-binding</keyword>
<dbReference type="InterPro" id="IPR002495">
    <property type="entry name" value="Glyco_trans_8"/>
</dbReference>
<keyword evidence="5" id="KW-1185">Reference proteome</keyword>
<gene>
    <name evidence="4" type="ORF">PN838_08645</name>
</gene>
<name>A0ABT5FDY5_9GAMM</name>
<keyword evidence="2" id="KW-0808">Transferase</keyword>
<evidence type="ECO:0000256" key="2">
    <source>
        <dbReference type="ARBA" id="ARBA00022679"/>
    </source>
</evidence>